<feature type="domain" description="Zn(2)-C6 fungal-type" evidence="2">
    <location>
        <begin position="16"/>
        <end position="46"/>
    </location>
</feature>
<accession>A0A9N9KU14</accession>
<comment type="caution">
    <text evidence="3">The sequence shown here is derived from an EMBL/GenBank/DDBJ whole genome shotgun (WGS) entry which is preliminary data.</text>
</comment>
<evidence type="ECO:0000313" key="3">
    <source>
        <dbReference type="EMBL" id="CAG8952125.1"/>
    </source>
</evidence>
<keyword evidence="4" id="KW-1185">Reference proteome</keyword>
<keyword evidence="1" id="KW-0539">Nucleus</keyword>
<reference evidence="3" key="1">
    <citation type="submission" date="2021-07" db="EMBL/GenBank/DDBJ databases">
        <authorList>
            <person name="Durling M."/>
        </authorList>
    </citation>
    <scope>NUCLEOTIDE SEQUENCE</scope>
</reference>
<dbReference type="Pfam" id="PF00172">
    <property type="entry name" value="Zn_clus"/>
    <property type="match status" value="1"/>
</dbReference>
<dbReference type="OrthoDB" id="3031538at2759"/>
<evidence type="ECO:0000259" key="2">
    <source>
        <dbReference type="PROSITE" id="PS50048"/>
    </source>
</evidence>
<dbReference type="GO" id="GO:0000981">
    <property type="term" value="F:DNA-binding transcription factor activity, RNA polymerase II-specific"/>
    <property type="evidence" value="ECO:0007669"/>
    <property type="project" value="InterPro"/>
</dbReference>
<gene>
    <name evidence="3" type="ORF">HYFRA_00000863</name>
</gene>
<evidence type="ECO:0000313" key="4">
    <source>
        <dbReference type="Proteomes" id="UP000696280"/>
    </source>
</evidence>
<dbReference type="AlphaFoldDB" id="A0A9N9KU14"/>
<dbReference type="InterPro" id="IPR021858">
    <property type="entry name" value="Fun_TF"/>
</dbReference>
<dbReference type="SMART" id="SM00066">
    <property type="entry name" value="GAL4"/>
    <property type="match status" value="1"/>
</dbReference>
<proteinExistence type="predicted"/>
<evidence type="ECO:0000256" key="1">
    <source>
        <dbReference type="ARBA" id="ARBA00023242"/>
    </source>
</evidence>
<dbReference type="CDD" id="cd00067">
    <property type="entry name" value="GAL4"/>
    <property type="match status" value="1"/>
</dbReference>
<dbReference type="PANTHER" id="PTHR47657">
    <property type="entry name" value="STEROL REGULATORY ELEMENT-BINDING PROTEIN ECM22"/>
    <property type="match status" value="1"/>
</dbReference>
<dbReference type="PANTHER" id="PTHR47657:SF14">
    <property type="entry name" value="ZN(2)-C6 FUNGAL-TYPE DOMAIN-CONTAINING PROTEIN"/>
    <property type="match status" value="1"/>
</dbReference>
<dbReference type="Pfam" id="PF11951">
    <property type="entry name" value="Fungal_trans_2"/>
    <property type="match status" value="1"/>
</dbReference>
<name>A0A9N9KU14_9HELO</name>
<protein>
    <recommendedName>
        <fullName evidence="2">Zn(2)-C6 fungal-type domain-containing protein</fullName>
    </recommendedName>
</protein>
<dbReference type="EMBL" id="CAJVRL010000045">
    <property type="protein sequence ID" value="CAG8952125.1"/>
    <property type="molecule type" value="Genomic_DNA"/>
</dbReference>
<dbReference type="Gene3D" id="4.10.240.10">
    <property type="entry name" value="Zn(2)-C6 fungal-type DNA-binding domain"/>
    <property type="match status" value="1"/>
</dbReference>
<dbReference type="InterPro" id="IPR001138">
    <property type="entry name" value="Zn2Cys6_DnaBD"/>
</dbReference>
<organism evidence="3 4">
    <name type="scientific">Hymenoscyphus fraxineus</name>
    <dbReference type="NCBI Taxonomy" id="746836"/>
    <lineage>
        <taxon>Eukaryota</taxon>
        <taxon>Fungi</taxon>
        <taxon>Dikarya</taxon>
        <taxon>Ascomycota</taxon>
        <taxon>Pezizomycotina</taxon>
        <taxon>Leotiomycetes</taxon>
        <taxon>Helotiales</taxon>
        <taxon>Helotiaceae</taxon>
        <taxon>Hymenoscyphus</taxon>
    </lineage>
</organism>
<sequence length="457" mass="50672">MSASRPRRSHKKSKAGCQRCKLRKIKCDEIHPVCGNCAKHGVSCDFEGLSINPTSHSPVNNSPMTANGFFAHRKTSSASPNSASSVSTSAKSPLANSLTMYQTPATLIRPNTNQASSRLLELKLMHHYTARTAYTFADTGDATLAWQEAVPSIAYNAGYLMDAILAVSALHLRSIEPDDRALVRASHSYMAASLAQYSSLLTNGASQINAEALFSTAALIAFQASALRIYEGMDNHRYTVPLAWFHSFQGVKTIVLTSWQWLRNSRRIFPIINSQPALSLNLKPDSRSFFAPLLEGMDAQLETLPAHLIASTRGAYEHSVAFLNWGFENPVRHRILSFPATVSRRFIDMVTDQDPRSLVIVACFFALTKPVDDVWWLQGVAKREVNGIMTILPPEWRPKMDWALKIANHEGTMDEKTWGTSLHPDGTMVGEPLAFDQTFLDEIVVMTQIIDTYSPQD</sequence>
<dbReference type="InterPro" id="IPR052400">
    <property type="entry name" value="Zn2-C6_fungal_TF"/>
</dbReference>
<dbReference type="Proteomes" id="UP000696280">
    <property type="component" value="Unassembled WGS sequence"/>
</dbReference>
<dbReference type="GO" id="GO:0008270">
    <property type="term" value="F:zinc ion binding"/>
    <property type="evidence" value="ECO:0007669"/>
    <property type="project" value="InterPro"/>
</dbReference>
<dbReference type="PROSITE" id="PS50048">
    <property type="entry name" value="ZN2_CY6_FUNGAL_2"/>
    <property type="match status" value="1"/>
</dbReference>
<dbReference type="SUPFAM" id="SSF57701">
    <property type="entry name" value="Zn2/Cys6 DNA-binding domain"/>
    <property type="match status" value="1"/>
</dbReference>
<dbReference type="InterPro" id="IPR036864">
    <property type="entry name" value="Zn2-C6_fun-type_DNA-bd_sf"/>
</dbReference>
<dbReference type="PROSITE" id="PS00463">
    <property type="entry name" value="ZN2_CY6_FUNGAL_1"/>
    <property type="match status" value="1"/>
</dbReference>